<dbReference type="Gene3D" id="1.10.10.2910">
    <property type="match status" value="1"/>
</dbReference>
<organism evidence="2 3">
    <name type="scientific">Kribbella koreensis</name>
    <dbReference type="NCBI Taxonomy" id="57909"/>
    <lineage>
        <taxon>Bacteria</taxon>
        <taxon>Bacillati</taxon>
        <taxon>Actinomycetota</taxon>
        <taxon>Actinomycetes</taxon>
        <taxon>Propionibacteriales</taxon>
        <taxon>Kribbellaceae</taxon>
        <taxon>Kribbella</taxon>
    </lineage>
</organism>
<feature type="domain" description="IrrE N-terminal-like" evidence="1">
    <location>
        <begin position="71"/>
        <end position="185"/>
    </location>
</feature>
<evidence type="ECO:0000313" key="2">
    <source>
        <dbReference type="EMBL" id="GAA0932050.1"/>
    </source>
</evidence>
<dbReference type="InterPro" id="IPR052345">
    <property type="entry name" value="Rad_response_metalloprotease"/>
</dbReference>
<sequence>MQRDQALAFAELAADVLTALEQHVELPHLLLPDLRAPEAPDLADIAKLAAEARAHFNLAAGPVPHVVRMLEAAGVLVLRLPEISQSVDAFSAHLPTRPVVLLNPAKGDAARARFDSAHELAHLVMHFDAAPGSRIVEKEADSFAAEFLMPADEIVEELPRRLDWERLHHLKQRWGVSLKALVYRAHHLEVLTPNAYRRGMQQLNEWGYPEPGQLTAIEAPTLLQLTFELLEKSGYGSDELADELHLPAPVLMEILKAGSDPRPQLRLAQAGQGR</sequence>
<dbReference type="PANTHER" id="PTHR43236">
    <property type="entry name" value="ANTITOXIN HIGA1"/>
    <property type="match status" value="1"/>
</dbReference>
<comment type="caution">
    <text evidence="2">The sequence shown here is derived from an EMBL/GenBank/DDBJ whole genome shotgun (WGS) entry which is preliminary data.</text>
</comment>
<dbReference type="Pfam" id="PF06114">
    <property type="entry name" value="Peptidase_M78"/>
    <property type="match status" value="1"/>
</dbReference>
<proteinExistence type="predicted"/>
<keyword evidence="3" id="KW-1185">Reference proteome</keyword>
<reference evidence="2 3" key="1">
    <citation type="journal article" date="2019" name="Int. J. Syst. Evol. Microbiol.">
        <title>The Global Catalogue of Microorganisms (GCM) 10K type strain sequencing project: providing services to taxonomists for standard genome sequencing and annotation.</title>
        <authorList>
            <consortium name="The Broad Institute Genomics Platform"/>
            <consortium name="The Broad Institute Genome Sequencing Center for Infectious Disease"/>
            <person name="Wu L."/>
            <person name="Ma J."/>
        </authorList>
    </citation>
    <scope>NUCLEOTIDE SEQUENCE [LARGE SCALE GENOMIC DNA]</scope>
    <source>
        <strain evidence="2 3">JCM 10977</strain>
    </source>
</reference>
<dbReference type="Proteomes" id="UP001500542">
    <property type="component" value="Unassembled WGS sequence"/>
</dbReference>
<protein>
    <submittedName>
        <fullName evidence="2">XRE family transcriptional regulator</fullName>
    </submittedName>
</protein>
<dbReference type="PANTHER" id="PTHR43236:SF1">
    <property type="entry name" value="BLL7220 PROTEIN"/>
    <property type="match status" value="1"/>
</dbReference>
<evidence type="ECO:0000259" key="1">
    <source>
        <dbReference type="Pfam" id="PF06114"/>
    </source>
</evidence>
<evidence type="ECO:0000313" key="3">
    <source>
        <dbReference type="Proteomes" id="UP001500542"/>
    </source>
</evidence>
<name>A0ABN1PT28_9ACTN</name>
<accession>A0ABN1PT28</accession>
<dbReference type="EMBL" id="BAAAHK010000003">
    <property type="protein sequence ID" value="GAA0932050.1"/>
    <property type="molecule type" value="Genomic_DNA"/>
</dbReference>
<gene>
    <name evidence="2" type="ORF">GCM10009554_16330</name>
</gene>
<dbReference type="InterPro" id="IPR010359">
    <property type="entry name" value="IrrE_HExxH"/>
</dbReference>